<dbReference type="PANTHER" id="PTHR23235">
    <property type="entry name" value="KRUEPPEL-LIKE TRANSCRIPTION FACTOR"/>
    <property type="match status" value="1"/>
</dbReference>
<reference evidence="8" key="1">
    <citation type="submission" date="2020-11" db="EMBL/GenBank/DDBJ databases">
        <authorList>
            <consortium name="DOE Joint Genome Institute"/>
            <person name="Ahrendt S."/>
            <person name="Riley R."/>
            <person name="Andreopoulos W."/>
            <person name="Labutti K."/>
            <person name="Pangilinan J."/>
            <person name="Ruiz-Duenas F.J."/>
            <person name="Barrasa J.M."/>
            <person name="Sanchez-Garcia M."/>
            <person name="Camarero S."/>
            <person name="Miyauchi S."/>
            <person name="Serrano A."/>
            <person name="Linde D."/>
            <person name="Babiker R."/>
            <person name="Drula E."/>
            <person name="Ayuso-Fernandez I."/>
            <person name="Pacheco R."/>
            <person name="Padilla G."/>
            <person name="Ferreira P."/>
            <person name="Barriuso J."/>
            <person name="Kellner H."/>
            <person name="Castanera R."/>
            <person name="Alfaro M."/>
            <person name="Ramirez L."/>
            <person name="Pisabarro A.G."/>
            <person name="Kuo A."/>
            <person name="Tritt A."/>
            <person name="Lipzen A."/>
            <person name="He G."/>
            <person name="Yan M."/>
            <person name="Ng V."/>
            <person name="Cullen D."/>
            <person name="Martin F."/>
            <person name="Rosso M.-N."/>
            <person name="Henrissat B."/>
            <person name="Hibbett D."/>
            <person name="Martinez A.T."/>
            <person name="Grigoriev I.V."/>
        </authorList>
    </citation>
    <scope>NUCLEOTIDE SEQUENCE</scope>
    <source>
        <strain evidence="8">AH 40177</strain>
    </source>
</reference>
<comment type="caution">
    <text evidence="8">The sequence shown here is derived from an EMBL/GenBank/DDBJ whole genome shotgun (WGS) entry which is preliminary data.</text>
</comment>
<keyword evidence="4" id="KW-0862">Zinc</keyword>
<evidence type="ECO:0000256" key="5">
    <source>
        <dbReference type="PROSITE-ProRule" id="PRU00042"/>
    </source>
</evidence>
<gene>
    <name evidence="8" type="ORF">BDP27DRAFT_231185</name>
</gene>
<feature type="region of interest" description="Disordered" evidence="6">
    <location>
        <begin position="1"/>
        <end position="129"/>
    </location>
</feature>
<dbReference type="FunFam" id="3.30.160.60:FF:000100">
    <property type="entry name" value="Zinc finger 45-like"/>
    <property type="match status" value="1"/>
</dbReference>
<evidence type="ECO:0000256" key="4">
    <source>
        <dbReference type="ARBA" id="ARBA00022833"/>
    </source>
</evidence>
<dbReference type="PANTHER" id="PTHR23235:SF164">
    <property type="entry name" value="C2H2-TYPE DOMAIN-CONTAINING PROTEIN"/>
    <property type="match status" value="1"/>
</dbReference>
<dbReference type="PROSITE" id="PS50157">
    <property type="entry name" value="ZINC_FINGER_C2H2_2"/>
    <property type="match status" value="2"/>
</dbReference>
<feature type="compositionally biased region" description="Basic and acidic residues" evidence="6">
    <location>
        <begin position="18"/>
        <end position="33"/>
    </location>
</feature>
<dbReference type="Gene3D" id="3.30.160.60">
    <property type="entry name" value="Classic Zinc Finger"/>
    <property type="match status" value="2"/>
</dbReference>
<dbReference type="SUPFAM" id="SSF57667">
    <property type="entry name" value="beta-beta-alpha zinc fingers"/>
    <property type="match status" value="1"/>
</dbReference>
<dbReference type="InterPro" id="IPR013087">
    <property type="entry name" value="Znf_C2H2_type"/>
</dbReference>
<dbReference type="EMBL" id="JADNRY010000141">
    <property type="protein sequence ID" value="KAF9063672.1"/>
    <property type="molecule type" value="Genomic_DNA"/>
</dbReference>
<evidence type="ECO:0000313" key="8">
    <source>
        <dbReference type="EMBL" id="KAF9063672.1"/>
    </source>
</evidence>
<evidence type="ECO:0000256" key="3">
    <source>
        <dbReference type="ARBA" id="ARBA00022771"/>
    </source>
</evidence>
<dbReference type="Proteomes" id="UP000772434">
    <property type="component" value="Unassembled WGS sequence"/>
</dbReference>
<feature type="compositionally biased region" description="Basic residues" evidence="6">
    <location>
        <begin position="108"/>
        <end position="122"/>
    </location>
</feature>
<feature type="region of interest" description="Disordered" evidence="6">
    <location>
        <begin position="153"/>
        <end position="183"/>
    </location>
</feature>
<evidence type="ECO:0000256" key="1">
    <source>
        <dbReference type="ARBA" id="ARBA00022723"/>
    </source>
</evidence>
<dbReference type="InterPro" id="IPR036236">
    <property type="entry name" value="Znf_C2H2_sf"/>
</dbReference>
<keyword evidence="9" id="KW-1185">Reference proteome</keyword>
<name>A0A9P5PJB8_9AGAR</name>
<keyword evidence="2" id="KW-0677">Repeat</keyword>
<feature type="region of interest" description="Disordered" evidence="6">
    <location>
        <begin position="225"/>
        <end position="244"/>
    </location>
</feature>
<dbReference type="GO" id="GO:0000981">
    <property type="term" value="F:DNA-binding transcription factor activity, RNA polymerase II-specific"/>
    <property type="evidence" value="ECO:0007669"/>
    <property type="project" value="TreeGrafter"/>
</dbReference>
<sequence length="334" mass="36624">MDVSMAQENYSLASGPDARPEGTKEVFVDKETTIPDTRNSPGKNPEKSIHSAATSDKLISTRSSPRRPVTRSLSGRPLKRRIRDDNALDSSSFSADDEVPAELPSPAKKQKTTSAPRKRSTRKSAAATYEETLSTDANHITVSAPQILVPGVAAEPSTSVSTSSQSTPQPITPSASASASPHVPARIGTTRTMRATLPTPVPNLTKKSRGRRVPIRVMTTTGIEMMTDPDAGTDMIPLATESSTDNKKDRRSYVCSVEGCGKCFHRGEHLKRHIRSIHTHEKPFKCTYPECDKNFNRHDNLLQHLKVHKQAQATAAMTASGSWFWLRKRQEQTT</sequence>
<feature type="compositionally biased region" description="Polar residues" evidence="6">
    <location>
        <begin position="1"/>
        <end position="12"/>
    </location>
</feature>
<evidence type="ECO:0000259" key="7">
    <source>
        <dbReference type="PROSITE" id="PS50157"/>
    </source>
</evidence>
<accession>A0A9P5PJB8</accession>
<dbReference type="AlphaFoldDB" id="A0A9P5PJB8"/>
<keyword evidence="1" id="KW-0479">Metal-binding</keyword>
<dbReference type="OrthoDB" id="6365676at2759"/>
<dbReference type="SMART" id="SM00355">
    <property type="entry name" value="ZnF_C2H2"/>
    <property type="match status" value="2"/>
</dbReference>
<dbReference type="GO" id="GO:0008270">
    <property type="term" value="F:zinc ion binding"/>
    <property type="evidence" value="ECO:0007669"/>
    <property type="project" value="UniProtKB-KW"/>
</dbReference>
<feature type="domain" description="C2H2-type" evidence="7">
    <location>
        <begin position="284"/>
        <end position="313"/>
    </location>
</feature>
<dbReference type="Pfam" id="PF00096">
    <property type="entry name" value="zf-C2H2"/>
    <property type="match status" value="2"/>
</dbReference>
<keyword evidence="3 5" id="KW-0863">Zinc-finger</keyword>
<evidence type="ECO:0000313" key="9">
    <source>
        <dbReference type="Proteomes" id="UP000772434"/>
    </source>
</evidence>
<proteinExistence type="predicted"/>
<evidence type="ECO:0000256" key="2">
    <source>
        <dbReference type="ARBA" id="ARBA00022737"/>
    </source>
</evidence>
<evidence type="ECO:0000256" key="6">
    <source>
        <dbReference type="SAM" id="MobiDB-lite"/>
    </source>
</evidence>
<dbReference type="GO" id="GO:0000978">
    <property type="term" value="F:RNA polymerase II cis-regulatory region sequence-specific DNA binding"/>
    <property type="evidence" value="ECO:0007669"/>
    <property type="project" value="TreeGrafter"/>
</dbReference>
<protein>
    <recommendedName>
        <fullName evidence="7">C2H2-type domain-containing protein</fullName>
    </recommendedName>
</protein>
<dbReference type="PROSITE" id="PS00028">
    <property type="entry name" value="ZINC_FINGER_C2H2_1"/>
    <property type="match status" value="2"/>
</dbReference>
<feature type="domain" description="C2H2-type" evidence="7">
    <location>
        <begin position="253"/>
        <end position="283"/>
    </location>
</feature>
<organism evidence="8 9">
    <name type="scientific">Rhodocollybia butyracea</name>
    <dbReference type="NCBI Taxonomy" id="206335"/>
    <lineage>
        <taxon>Eukaryota</taxon>
        <taxon>Fungi</taxon>
        <taxon>Dikarya</taxon>
        <taxon>Basidiomycota</taxon>
        <taxon>Agaricomycotina</taxon>
        <taxon>Agaricomycetes</taxon>
        <taxon>Agaricomycetidae</taxon>
        <taxon>Agaricales</taxon>
        <taxon>Marasmiineae</taxon>
        <taxon>Omphalotaceae</taxon>
        <taxon>Rhodocollybia</taxon>
    </lineage>
</organism>